<protein>
    <submittedName>
        <fullName evidence="8">LicD family-domain-containing protein</fullName>
    </submittedName>
</protein>
<accession>A0AAE0JES2</accession>
<keyword evidence="4" id="KW-0472">Membrane</keyword>
<keyword evidence="6" id="KW-0732">Signal</keyword>
<dbReference type="AlphaFoldDB" id="A0AAE0JES2"/>
<evidence type="ECO:0000313" key="8">
    <source>
        <dbReference type="EMBL" id="KAK3345031.1"/>
    </source>
</evidence>
<feature type="compositionally biased region" description="Low complexity" evidence="5">
    <location>
        <begin position="74"/>
        <end position="105"/>
    </location>
</feature>
<feature type="signal peptide" evidence="6">
    <location>
        <begin position="1"/>
        <end position="38"/>
    </location>
</feature>
<evidence type="ECO:0000256" key="2">
    <source>
        <dbReference type="ARBA" id="ARBA00022692"/>
    </source>
</evidence>
<comment type="subcellular location">
    <subcellularLocation>
        <location evidence="1">Membrane</location>
        <topology evidence="1">Single-pass membrane protein</topology>
    </subcellularLocation>
</comment>
<feature type="domain" description="LicD/FKTN/FKRP nucleotidyltransferase" evidence="7">
    <location>
        <begin position="152"/>
        <end position="269"/>
    </location>
</feature>
<dbReference type="PANTHER" id="PTHR15407">
    <property type="entry name" value="FUKUTIN-RELATED"/>
    <property type="match status" value="1"/>
</dbReference>
<feature type="chain" id="PRO_5042102946" evidence="6">
    <location>
        <begin position="39"/>
        <end position="355"/>
    </location>
</feature>
<gene>
    <name evidence="8" type="ORF">B0H65DRAFT_192858</name>
</gene>
<dbReference type="InterPro" id="IPR009644">
    <property type="entry name" value="FKTN/MNN4/W02B3.4-1"/>
</dbReference>
<dbReference type="EMBL" id="JAUEPP010000004">
    <property type="protein sequence ID" value="KAK3345031.1"/>
    <property type="molecule type" value="Genomic_DNA"/>
</dbReference>
<feature type="compositionally biased region" description="Low complexity" evidence="5">
    <location>
        <begin position="55"/>
        <end position="65"/>
    </location>
</feature>
<dbReference type="GeneID" id="87858826"/>
<evidence type="ECO:0000256" key="4">
    <source>
        <dbReference type="ARBA" id="ARBA00023136"/>
    </source>
</evidence>
<dbReference type="GO" id="GO:0009100">
    <property type="term" value="P:glycoprotein metabolic process"/>
    <property type="evidence" value="ECO:0007669"/>
    <property type="project" value="UniProtKB-ARBA"/>
</dbReference>
<dbReference type="GO" id="GO:0016020">
    <property type="term" value="C:membrane"/>
    <property type="evidence" value="ECO:0007669"/>
    <property type="project" value="UniProtKB-SubCell"/>
</dbReference>
<name>A0AAE0JES2_9PEZI</name>
<evidence type="ECO:0000256" key="3">
    <source>
        <dbReference type="ARBA" id="ARBA00022989"/>
    </source>
</evidence>
<dbReference type="PANTHER" id="PTHR15407:SF28">
    <property type="entry name" value="RIBITOL-5-PHOSPHATE TRANSFERASE FKTN"/>
    <property type="match status" value="1"/>
</dbReference>
<reference evidence="8" key="2">
    <citation type="submission" date="2023-06" db="EMBL/GenBank/DDBJ databases">
        <authorList>
            <consortium name="Lawrence Berkeley National Laboratory"/>
            <person name="Haridas S."/>
            <person name="Hensen N."/>
            <person name="Bonometti L."/>
            <person name="Westerberg I."/>
            <person name="Brannstrom I.O."/>
            <person name="Guillou S."/>
            <person name="Cros-Aarteil S."/>
            <person name="Calhoun S."/>
            <person name="Kuo A."/>
            <person name="Mondo S."/>
            <person name="Pangilinan J."/>
            <person name="Riley R."/>
            <person name="Labutti K."/>
            <person name="Andreopoulos B."/>
            <person name="Lipzen A."/>
            <person name="Chen C."/>
            <person name="Yanf M."/>
            <person name="Daum C."/>
            <person name="Ng V."/>
            <person name="Clum A."/>
            <person name="Steindorff A."/>
            <person name="Ohm R."/>
            <person name="Martin F."/>
            <person name="Silar P."/>
            <person name="Natvig D."/>
            <person name="Lalanne C."/>
            <person name="Gautier V."/>
            <person name="Ament-Velasquez S.L."/>
            <person name="Kruys A."/>
            <person name="Hutchinson M.I."/>
            <person name="Powell A.J."/>
            <person name="Barry K."/>
            <person name="Miller A.N."/>
            <person name="Grigoriev I.V."/>
            <person name="Debuchy R."/>
            <person name="Gladieux P."/>
            <person name="Thoren M.H."/>
            <person name="Johannesson H."/>
        </authorList>
    </citation>
    <scope>NUCLEOTIDE SEQUENCE</scope>
    <source>
        <strain evidence="8">CBS 560.94</strain>
    </source>
</reference>
<keyword evidence="3" id="KW-1133">Transmembrane helix</keyword>
<dbReference type="InterPro" id="IPR007074">
    <property type="entry name" value="LicD/FKTN/FKRP_NTP_transf"/>
</dbReference>
<evidence type="ECO:0000256" key="1">
    <source>
        <dbReference type="ARBA" id="ARBA00004167"/>
    </source>
</evidence>
<dbReference type="RefSeq" id="XP_062681644.1">
    <property type="nucleotide sequence ID" value="XM_062821672.1"/>
</dbReference>
<feature type="region of interest" description="Disordered" evidence="5">
    <location>
        <begin position="54"/>
        <end position="106"/>
    </location>
</feature>
<proteinExistence type="predicted"/>
<reference evidence="8" key="1">
    <citation type="journal article" date="2023" name="Mol. Phylogenet. Evol.">
        <title>Genome-scale phylogeny and comparative genomics of the fungal order Sordariales.</title>
        <authorList>
            <person name="Hensen N."/>
            <person name="Bonometti L."/>
            <person name="Westerberg I."/>
            <person name="Brannstrom I.O."/>
            <person name="Guillou S."/>
            <person name="Cros-Aarteil S."/>
            <person name="Calhoun S."/>
            <person name="Haridas S."/>
            <person name="Kuo A."/>
            <person name="Mondo S."/>
            <person name="Pangilinan J."/>
            <person name="Riley R."/>
            <person name="LaButti K."/>
            <person name="Andreopoulos B."/>
            <person name="Lipzen A."/>
            <person name="Chen C."/>
            <person name="Yan M."/>
            <person name="Daum C."/>
            <person name="Ng V."/>
            <person name="Clum A."/>
            <person name="Steindorff A."/>
            <person name="Ohm R.A."/>
            <person name="Martin F."/>
            <person name="Silar P."/>
            <person name="Natvig D.O."/>
            <person name="Lalanne C."/>
            <person name="Gautier V."/>
            <person name="Ament-Velasquez S.L."/>
            <person name="Kruys A."/>
            <person name="Hutchinson M.I."/>
            <person name="Powell A.J."/>
            <person name="Barry K."/>
            <person name="Miller A.N."/>
            <person name="Grigoriev I.V."/>
            <person name="Debuchy R."/>
            <person name="Gladieux P."/>
            <person name="Hiltunen Thoren M."/>
            <person name="Johannesson H."/>
        </authorList>
    </citation>
    <scope>NUCLEOTIDE SEQUENCE</scope>
    <source>
        <strain evidence="8">CBS 560.94</strain>
    </source>
</reference>
<sequence>MSSSLTPERRQATTTSRKGRRLLTLLMALLSLILSSLANPLPIEGRSFPGGGSIANARPARPAAAHPGPLSRPVQVAAPAQAQAQAETTPADDTTNTNTNPLLPEQKYFHEPGYTEELSHYDTRYFTTPVPYDPHIVHLRHLIRSYLLMTSSRSLTTWLAHGTLLGWYWNGAIMPWDYDLDVQVSNSTLGEMAREWNGTTFDYVYTLSGQEEKEGLGKQGEVHVKKYLLDVNPYWAQRTRLEGLNVIDARWIDMENGMYVDITGLSEDREQKGTPGGRGTGVWSDKNFHGYGTRQIWPLRKTEFEGVEAWVPWDVEGVLKEEYGGRSLTGETWAGHHFDHGRKEWVKTELVKKTS</sequence>
<evidence type="ECO:0000313" key="9">
    <source>
        <dbReference type="Proteomes" id="UP001278500"/>
    </source>
</evidence>
<keyword evidence="2" id="KW-0812">Transmembrane</keyword>
<comment type="caution">
    <text evidence="8">The sequence shown here is derived from an EMBL/GenBank/DDBJ whole genome shotgun (WGS) entry which is preliminary data.</text>
</comment>
<dbReference type="Proteomes" id="UP001278500">
    <property type="component" value="Unassembled WGS sequence"/>
</dbReference>
<dbReference type="Pfam" id="PF04991">
    <property type="entry name" value="LicD"/>
    <property type="match status" value="1"/>
</dbReference>
<organism evidence="8 9">
    <name type="scientific">Neurospora tetraspora</name>
    <dbReference type="NCBI Taxonomy" id="94610"/>
    <lineage>
        <taxon>Eukaryota</taxon>
        <taxon>Fungi</taxon>
        <taxon>Dikarya</taxon>
        <taxon>Ascomycota</taxon>
        <taxon>Pezizomycotina</taxon>
        <taxon>Sordariomycetes</taxon>
        <taxon>Sordariomycetidae</taxon>
        <taxon>Sordariales</taxon>
        <taxon>Sordariaceae</taxon>
        <taxon>Neurospora</taxon>
    </lineage>
</organism>
<evidence type="ECO:0000259" key="7">
    <source>
        <dbReference type="Pfam" id="PF04991"/>
    </source>
</evidence>
<evidence type="ECO:0000256" key="6">
    <source>
        <dbReference type="SAM" id="SignalP"/>
    </source>
</evidence>
<evidence type="ECO:0000256" key="5">
    <source>
        <dbReference type="SAM" id="MobiDB-lite"/>
    </source>
</evidence>
<keyword evidence="9" id="KW-1185">Reference proteome</keyword>